<dbReference type="RefSeq" id="XP_066074603.1">
    <property type="nucleotide sequence ID" value="XM_066218506.1"/>
</dbReference>
<gene>
    <name evidence="13" type="ORF">L201_002734</name>
</gene>
<feature type="binding site" evidence="9">
    <location>
        <position position="251"/>
    </location>
    <ligand>
        <name>Cu cation</name>
        <dbReference type="ChEBI" id="CHEBI:23378"/>
    </ligand>
</feature>
<keyword evidence="3 9" id="KW-0479">Metal-binding</keyword>
<dbReference type="AlphaFoldDB" id="A0AAX4JTF8"/>
<dbReference type="SUPFAM" id="SSF52833">
    <property type="entry name" value="Thioredoxin-like"/>
    <property type="match status" value="1"/>
</dbReference>
<keyword evidence="7 12" id="KW-0472">Membrane</keyword>
<keyword evidence="14" id="KW-1185">Reference proteome</keyword>
<keyword evidence="12" id="KW-0812">Transmembrane</keyword>
<comment type="subcellular location">
    <subcellularLocation>
        <location evidence="1 8">Mitochondrion inner membrane</location>
    </subcellularLocation>
</comment>
<accession>A0AAX4JTF8</accession>
<evidence type="ECO:0000256" key="7">
    <source>
        <dbReference type="ARBA" id="ARBA00023136"/>
    </source>
</evidence>
<dbReference type="GO" id="GO:0006878">
    <property type="term" value="P:intracellular copper ion homeostasis"/>
    <property type="evidence" value="ECO:0007669"/>
    <property type="project" value="UniProtKB-UniRule"/>
</dbReference>
<evidence type="ECO:0000256" key="6">
    <source>
        <dbReference type="ARBA" id="ARBA00023128"/>
    </source>
</evidence>
<evidence type="ECO:0000313" key="13">
    <source>
        <dbReference type="EMBL" id="WWC87840.1"/>
    </source>
</evidence>
<keyword evidence="4 8" id="KW-0999">Mitochondrion inner membrane</keyword>
<dbReference type="InterPro" id="IPR017276">
    <property type="entry name" value="Synth_of_cyt-c-oxidase_Sco1/2"/>
</dbReference>
<keyword evidence="12" id="KW-1133">Transmembrane helix</keyword>
<dbReference type="GO" id="GO:0033617">
    <property type="term" value="P:mitochondrial respiratory chain complex IV assembly"/>
    <property type="evidence" value="ECO:0007669"/>
    <property type="project" value="TreeGrafter"/>
</dbReference>
<dbReference type="InterPro" id="IPR036249">
    <property type="entry name" value="Thioredoxin-like_sf"/>
</dbReference>
<dbReference type="PIRSF" id="PIRSF037736">
    <property type="entry name" value="SCO1"/>
    <property type="match status" value="1"/>
</dbReference>
<evidence type="ECO:0000256" key="8">
    <source>
        <dbReference type="PIRNR" id="PIRNR037736"/>
    </source>
</evidence>
<dbReference type="FunFam" id="3.40.30.10:FF:000013">
    <property type="entry name" value="Blast:Protein SCO1 homolog, mitochondrial"/>
    <property type="match status" value="1"/>
</dbReference>
<dbReference type="PANTHER" id="PTHR12151">
    <property type="entry name" value="ELECTRON TRANSPORT PROTIN SCO1/SENC FAMILY MEMBER"/>
    <property type="match status" value="1"/>
</dbReference>
<evidence type="ECO:0000313" key="14">
    <source>
        <dbReference type="Proteomes" id="UP001355207"/>
    </source>
</evidence>
<comment type="similarity">
    <text evidence="2 8">Belongs to the SCO1/2 family.</text>
</comment>
<reference evidence="13 14" key="1">
    <citation type="submission" date="2024-01" db="EMBL/GenBank/DDBJ databases">
        <title>Comparative genomics of Cryptococcus and Kwoniella reveals pathogenesis evolution and contrasting modes of karyotype evolution via chromosome fusion or intercentromeric recombination.</title>
        <authorList>
            <person name="Coelho M.A."/>
            <person name="David-Palma M."/>
            <person name="Shea T."/>
            <person name="Bowers K."/>
            <person name="McGinley-Smith S."/>
            <person name="Mohammad A.W."/>
            <person name="Gnirke A."/>
            <person name="Yurkov A.M."/>
            <person name="Nowrousian M."/>
            <person name="Sun S."/>
            <person name="Cuomo C.A."/>
            <person name="Heitman J."/>
        </authorList>
    </citation>
    <scope>NUCLEOTIDE SEQUENCE [LARGE SCALE GENOMIC DNA]</scope>
    <source>
        <strain evidence="13 14">CBS 6074</strain>
    </source>
</reference>
<dbReference type="GO" id="GO:0005743">
    <property type="term" value="C:mitochondrial inner membrane"/>
    <property type="evidence" value="ECO:0007669"/>
    <property type="project" value="UniProtKB-SubCell"/>
</dbReference>
<sequence>MNPFRSVVASASSSMRANLRPQVISRMAPTTSRIVLKRGFADGPKNELEEKSTQSPLQPELDRQRQLRDQANVGPFTWKAAGLFIATGIGLYFYFESEKKAVLERRQQELSNTSIGKPQIGGPFTLQRHDSKGDFTEKDILGKWTLIYFGFTHCPDICPEELDKMGDAIDMIDKKTGNSRQTEEGVLPLFISVDPARDTIPQLNKYIKEFHPRMVGLVGDYEAVKKTCKMYRVYFSTPPDATASDDYLVDHSIFFYLMDPLGQFVDAFGKATTAEQVAEKVLDSMKKWDAAGGNAAAGV</sequence>
<evidence type="ECO:0000256" key="1">
    <source>
        <dbReference type="ARBA" id="ARBA00004273"/>
    </source>
</evidence>
<dbReference type="EMBL" id="CP144100">
    <property type="protein sequence ID" value="WWC87840.1"/>
    <property type="molecule type" value="Genomic_DNA"/>
</dbReference>
<dbReference type="GO" id="GO:0016531">
    <property type="term" value="F:copper chaperone activity"/>
    <property type="evidence" value="ECO:0007669"/>
    <property type="project" value="InterPro"/>
</dbReference>
<feature type="region of interest" description="Disordered" evidence="11">
    <location>
        <begin position="40"/>
        <end position="64"/>
    </location>
</feature>
<dbReference type="PANTHER" id="PTHR12151:SF5">
    <property type="entry name" value="AT19154P"/>
    <property type="match status" value="1"/>
</dbReference>
<evidence type="ECO:0000256" key="3">
    <source>
        <dbReference type="ARBA" id="ARBA00022723"/>
    </source>
</evidence>
<keyword evidence="10" id="KW-1015">Disulfide bond</keyword>
<protein>
    <recommendedName>
        <fullName evidence="15">Thioredoxin domain-containing protein</fullName>
    </recommendedName>
</protein>
<dbReference type="GeneID" id="91093406"/>
<proteinExistence type="inferred from homology"/>
<keyword evidence="6 8" id="KW-0496">Mitochondrion</keyword>
<evidence type="ECO:0000256" key="2">
    <source>
        <dbReference type="ARBA" id="ARBA00010996"/>
    </source>
</evidence>
<name>A0AAX4JTF8_9TREE</name>
<dbReference type="InterPro" id="IPR003782">
    <property type="entry name" value="SCO1/SenC"/>
</dbReference>
<evidence type="ECO:0000256" key="11">
    <source>
        <dbReference type="SAM" id="MobiDB-lite"/>
    </source>
</evidence>
<feature type="transmembrane region" description="Helical" evidence="12">
    <location>
        <begin position="76"/>
        <end position="95"/>
    </location>
</feature>
<evidence type="ECO:0000256" key="4">
    <source>
        <dbReference type="ARBA" id="ARBA00022792"/>
    </source>
</evidence>
<dbReference type="Pfam" id="PF02630">
    <property type="entry name" value="SCO1-SenC"/>
    <property type="match status" value="1"/>
</dbReference>
<evidence type="ECO:0000256" key="9">
    <source>
        <dbReference type="PIRSR" id="PIRSR037736-1"/>
    </source>
</evidence>
<dbReference type="GO" id="GO:0005507">
    <property type="term" value="F:copper ion binding"/>
    <property type="evidence" value="ECO:0007669"/>
    <property type="project" value="InterPro"/>
</dbReference>
<evidence type="ECO:0000256" key="10">
    <source>
        <dbReference type="PIRSR" id="PIRSR603782-2"/>
    </source>
</evidence>
<feature type="disulfide bond" description="Redox-active" evidence="10">
    <location>
        <begin position="154"/>
        <end position="158"/>
    </location>
</feature>
<feature type="binding site" evidence="9">
    <location>
        <position position="154"/>
    </location>
    <ligand>
        <name>Cu cation</name>
        <dbReference type="ChEBI" id="CHEBI:23378"/>
    </ligand>
</feature>
<organism evidence="13 14">
    <name type="scientific">Kwoniella dendrophila CBS 6074</name>
    <dbReference type="NCBI Taxonomy" id="1295534"/>
    <lineage>
        <taxon>Eukaryota</taxon>
        <taxon>Fungi</taxon>
        <taxon>Dikarya</taxon>
        <taxon>Basidiomycota</taxon>
        <taxon>Agaricomycotina</taxon>
        <taxon>Tremellomycetes</taxon>
        <taxon>Tremellales</taxon>
        <taxon>Cryptococcaceae</taxon>
        <taxon>Kwoniella</taxon>
    </lineage>
</organism>
<evidence type="ECO:0008006" key="15">
    <source>
        <dbReference type="Google" id="ProtNLM"/>
    </source>
</evidence>
<dbReference type="Gene3D" id="3.40.30.10">
    <property type="entry name" value="Glutaredoxin"/>
    <property type="match status" value="1"/>
</dbReference>
<evidence type="ECO:0000256" key="5">
    <source>
        <dbReference type="ARBA" id="ARBA00023008"/>
    </source>
</evidence>
<dbReference type="CDD" id="cd02968">
    <property type="entry name" value="SCO"/>
    <property type="match status" value="1"/>
</dbReference>
<dbReference type="Proteomes" id="UP001355207">
    <property type="component" value="Chromosome 3"/>
</dbReference>
<evidence type="ECO:0000256" key="12">
    <source>
        <dbReference type="SAM" id="Phobius"/>
    </source>
</evidence>
<keyword evidence="5 9" id="KW-0186">Copper</keyword>
<feature type="binding site" evidence="9">
    <location>
        <position position="158"/>
    </location>
    <ligand>
        <name>Cu cation</name>
        <dbReference type="ChEBI" id="CHEBI:23378"/>
    </ligand>
</feature>